<sequence length="147" mass="17799">MFYTLPPRRRYKLAAREQQETLLPFVRYLPSRNHPHYWQMPAAAENYALACAYGRECAAHLLQWLKDNPEYVGSGLLSRVARDIDFDDHSQRGHWMGFFNYLEHMLWLGARRVQVYRHLDNQHQLHDAQTLRAWLEARRQRRQKRPR</sequence>
<dbReference type="AlphaFoldDB" id="A0AAD0RRV0"/>
<keyword evidence="2" id="KW-1185">Reference proteome</keyword>
<evidence type="ECO:0000313" key="2">
    <source>
        <dbReference type="Proteomes" id="UP000259465"/>
    </source>
</evidence>
<dbReference type="Proteomes" id="UP000259465">
    <property type="component" value="Chromosome"/>
</dbReference>
<protein>
    <submittedName>
        <fullName evidence="1">Uncharacterized protein</fullName>
    </submittedName>
</protein>
<accession>A0AAD0RRV0</accession>
<dbReference type="KEGG" id="crz:D1345_06865"/>
<dbReference type="RefSeq" id="WP_118266922.1">
    <property type="nucleotide sequence ID" value="NZ_CP031968.1"/>
</dbReference>
<evidence type="ECO:0000313" key="1">
    <source>
        <dbReference type="EMBL" id="AXT45916.1"/>
    </source>
</evidence>
<gene>
    <name evidence="1" type="ORF">D1345_06865</name>
</gene>
<reference evidence="1 2" key="1">
    <citation type="submission" date="2018-08" db="EMBL/GenBank/DDBJ databases">
        <title>Complete genome sequence of JP2-74.</title>
        <authorList>
            <person name="Wu L."/>
        </authorList>
    </citation>
    <scope>NUCLEOTIDE SEQUENCE [LARGE SCALE GENOMIC DNA]</scope>
    <source>
        <strain evidence="1 2">JP2-74</strain>
    </source>
</reference>
<organism evidence="1 2">
    <name type="scientific">Chromobacterium rhizoryzae</name>
    <dbReference type="NCBI Taxonomy" id="1778675"/>
    <lineage>
        <taxon>Bacteria</taxon>
        <taxon>Pseudomonadati</taxon>
        <taxon>Pseudomonadota</taxon>
        <taxon>Betaproteobacteria</taxon>
        <taxon>Neisseriales</taxon>
        <taxon>Chromobacteriaceae</taxon>
        <taxon>Chromobacterium</taxon>
    </lineage>
</organism>
<proteinExistence type="predicted"/>
<dbReference type="EMBL" id="CP031968">
    <property type="protein sequence ID" value="AXT45916.1"/>
    <property type="molecule type" value="Genomic_DNA"/>
</dbReference>
<name>A0AAD0RRV0_9NEIS</name>